<comment type="caution">
    <text evidence="1">The sequence shown here is derived from an EMBL/GenBank/DDBJ whole genome shotgun (WGS) entry which is preliminary data.</text>
</comment>
<protein>
    <recommendedName>
        <fullName evidence="3">Tubby C-terminal-like domain-containing protein</fullName>
    </recommendedName>
</protein>
<feature type="non-terminal residue" evidence="1">
    <location>
        <position position="178"/>
    </location>
</feature>
<gene>
    <name evidence="1" type="ORF">BCR42DRAFT_404426</name>
</gene>
<dbReference type="OrthoDB" id="5573441at2759"/>
<accession>A0A1X2IXU6</accession>
<reference evidence="1 2" key="1">
    <citation type="submission" date="2016-07" db="EMBL/GenBank/DDBJ databases">
        <title>Pervasive Adenine N6-methylation of Active Genes in Fungi.</title>
        <authorList>
            <consortium name="DOE Joint Genome Institute"/>
            <person name="Mondo S.J."/>
            <person name="Dannebaum R.O."/>
            <person name="Kuo R.C."/>
            <person name="Labutti K."/>
            <person name="Haridas S."/>
            <person name="Kuo A."/>
            <person name="Salamov A."/>
            <person name="Ahrendt S.R."/>
            <person name="Lipzen A."/>
            <person name="Sullivan W."/>
            <person name="Andreopoulos W.B."/>
            <person name="Clum A."/>
            <person name="Lindquist E."/>
            <person name="Daum C."/>
            <person name="Ramamoorthy G.K."/>
            <person name="Gryganskyi A."/>
            <person name="Culley D."/>
            <person name="Magnuson J.K."/>
            <person name="James T.Y."/>
            <person name="O'Malley M.A."/>
            <person name="Stajich J.E."/>
            <person name="Spatafora J.W."/>
            <person name="Visel A."/>
            <person name="Grigoriev I.V."/>
        </authorList>
    </citation>
    <scope>NUCLEOTIDE SEQUENCE [LARGE SCALE GENOMIC DNA]</scope>
    <source>
        <strain evidence="1 2">NRRL 1336</strain>
    </source>
</reference>
<proteinExistence type="predicted"/>
<dbReference type="EMBL" id="MCGE01000003">
    <property type="protein sequence ID" value="ORZ23291.1"/>
    <property type="molecule type" value="Genomic_DNA"/>
</dbReference>
<keyword evidence="2" id="KW-1185">Reference proteome</keyword>
<evidence type="ECO:0008006" key="3">
    <source>
        <dbReference type="Google" id="ProtNLM"/>
    </source>
</evidence>
<name>A0A1X2IXU6_9FUNG</name>
<dbReference type="Proteomes" id="UP000193560">
    <property type="component" value="Unassembled WGS sequence"/>
</dbReference>
<evidence type="ECO:0000313" key="2">
    <source>
        <dbReference type="Proteomes" id="UP000193560"/>
    </source>
</evidence>
<sequence>MDNIFTFFNDGVFSHVAHVYPGKVKNEHSTSVIFTISISPSEFLLYDSRSKLLRHQVLLRGVFGGLNRSSGRIYGFNVIHKLGLSGLLSRNYCFIDGFTGMKFRWKISWWGNGWKLMDPSNNKIASFRRKSFKMSMQGRLTIHQQGLPEHLVHLILLTNQLVHDRLKVKELEISHKTT</sequence>
<organism evidence="1 2">
    <name type="scientific">Absidia repens</name>
    <dbReference type="NCBI Taxonomy" id="90262"/>
    <lineage>
        <taxon>Eukaryota</taxon>
        <taxon>Fungi</taxon>
        <taxon>Fungi incertae sedis</taxon>
        <taxon>Mucoromycota</taxon>
        <taxon>Mucoromycotina</taxon>
        <taxon>Mucoromycetes</taxon>
        <taxon>Mucorales</taxon>
        <taxon>Cunninghamellaceae</taxon>
        <taxon>Absidia</taxon>
    </lineage>
</organism>
<evidence type="ECO:0000313" key="1">
    <source>
        <dbReference type="EMBL" id="ORZ23291.1"/>
    </source>
</evidence>
<dbReference type="AlphaFoldDB" id="A0A1X2IXU6"/>